<keyword evidence="4" id="KW-1185">Reference proteome</keyword>
<dbReference type="SUPFAM" id="SSF51679">
    <property type="entry name" value="Bacterial luciferase-like"/>
    <property type="match status" value="1"/>
</dbReference>
<dbReference type="GO" id="GO:0016705">
    <property type="term" value="F:oxidoreductase activity, acting on paired donors, with incorporation or reduction of molecular oxygen"/>
    <property type="evidence" value="ECO:0007669"/>
    <property type="project" value="InterPro"/>
</dbReference>
<evidence type="ECO:0000259" key="2">
    <source>
        <dbReference type="Pfam" id="PF00296"/>
    </source>
</evidence>
<dbReference type="Gene3D" id="3.20.20.30">
    <property type="entry name" value="Luciferase-like domain"/>
    <property type="match status" value="1"/>
</dbReference>
<gene>
    <name evidence="3" type="ORF">FMM08_20825</name>
</gene>
<dbReference type="PANTHER" id="PTHR43244">
    <property type="match status" value="1"/>
</dbReference>
<accession>A0A5C8Z519</accession>
<dbReference type="EMBL" id="VKAC01000016">
    <property type="protein sequence ID" value="TXR52288.1"/>
    <property type="molecule type" value="Genomic_DNA"/>
</dbReference>
<dbReference type="Proteomes" id="UP000321234">
    <property type="component" value="Unassembled WGS sequence"/>
</dbReference>
<reference evidence="3 4" key="1">
    <citation type="submission" date="2019-07" db="EMBL/GenBank/DDBJ databases">
        <title>Quadrisphaera sp. strain DD2A genome sequencing and assembly.</title>
        <authorList>
            <person name="Kim I."/>
        </authorList>
    </citation>
    <scope>NUCLEOTIDE SEQUENCE [LARGE SCALE GENOMIC DNA]</scope>
    <source>
        <strain evidence="3 4">DD2A</strain>
    </source>
</reference>
<dbReference type="InterPro" id="IPR050564">
    <property type="entry name" value="F420-G6PD/mer"/>
</dbReference>
<comment type="caution">
    <text evidence="3">The sequence shown here is derived from an EMBL/GenBank/DDBJ whole genome shotgun (WGS) entry which is preliminary data.</text>
</comment>
<evidence type="ECO:0000313" key="4">
    <source>
        <dbReference type="Proteomes" id="UP000321234"/>
    </source>
</evidence>
<dbReference type="CDD" id="cd01097">
    <property type="entry name" value="Tetrahydromethanopterin_reductase"/>
    <property type="match status" value="1"/>
</dbReference>
<sequence>MGVVVRPQQPPEALREHATTAEQAGAHELWLWEDCFWAGGLTSSALALAWTSSIRVGLGLMPVPLRNPALTSMEVAALARAFPGRFLPGVGHGVLDWMGQVGAREASPMTLLREHLDVLAPLLRGERVSADGRYVHLDGVQLDHPPQVVPPLLVGARGPKTLALAGERSDGVILDAGPSPEEVAASVGHTGRAGDDAFHVVVFVPSAVGDGARERIDAEADGWGNHRPAAPLVGSADEVAALVRAYGEAGATSVVLQPVGDGTDALDVVRLAGAAAALV</sequence>
<keyword evidence="1" id="KW-0560">Oxidoreductase</keyword>
<protein>
    <submittedName>
        <fullName evidence="3">LLM class flavin-dependent oxidoreductase</fullName>
    </submittedName>
</protein>
<proteinExistence type="predicted"/>
<dbReference type="PANTHER" id="PTHR43244:SF1">
    <property type="entry name" value="5,10-METHYLENETETRAHYDROMETHANOPTERIN REDUCTASE"/>
    <property type="match status" value="1"/>
</dbReference>
<dbReference type="InterPro" id="IPR011251">
    <property type="entry name" value="Luciferase-like_dom"/>
</dbReference>
<dbReference type="AlphaFoldDB" id="A0A5C8Z519"/>
<dbReference type="Pfam" id="PF00296">
    <property type="entry name" value="Bac_luciferase"/>
    <property type="match status" value="1"/>
</dbReference>
<dbReference type="InterPro" id="IPR036661">
    <property type="entry name" value="Luciferase-like_sf"/>
</dbReference>
<name>A0A5C8Z519_9ACTN</name>
<organism evidence="3 4">
    <name type="scientific">Quadrisphaera setariae</name>
    <dbReference type="NCBI Taxonomy" id="2593304"/>
    <lineage>
        <taxon>Bacteria</taxon>
        <taxon>Bacillati</taxon>
        <taxon>Actinomycetota</taxon>
        <taxon>Actinomycetes</taxon>
        <taxon>Kineosporiales</taxon>
        <taxon>Kineosporiaceae</taxon>
        <taxon>Quadrisphaera</taxon>
    </lineage>
</organism>
<evidence type="ECO:0000313" key="3">
    <source>
        <dbReference type="EMBL" id="TXR52288.1"/>
    </source>
</evidence>
<feature type="domain" description="Luciferase-like" evidence="2">
    <location>
        <begin position="8"/>
        <end position="215"/>
    </location>
</feature>
<evidence type="ECO:0000256" key="1">
    <source>
        <dbReference type="ARBA" id="ARBA00023002"/>
    </source>
</evidence>
<dbReference type="OrthoDB" id="675245at2"/>